<proteinExistence type="predicted"/>
<keyword evidence="1" id="KW-0812">Transmembrane</keyword>
<dbReference type="InterPro" id="IPR056120">
    <property type="entry name" value="DUF7703"/>
</dbReference>
<evidence type="ECO:0000259" key="2">
    <source>
        <dbReference type="Pfam" id="PF24802"/>
    </source>
</evidence>
<keyword evidence="1" id="KW-0472">Membrane</keyword>
<keyword evidence="4" id="KW-1185">Reference proteome</keyword>
<name>A0A6A5TIU5_9PLEO</name>
<reference evidence="3" key="1">
    <citation type="journal article" date="2020" name="Stud. Mycol.">
        <title>101 Dothideomycetes genomes: a test case for predicting lifestyles and emergence of pathogens.</title>
        <authorList>
            <person name="Haridas S."/>
            <person name="Albert R."/>
            <person name="Binder M."/>
            <person name="Bloem J."/>
            <person name="Labutti K."/>
            <person name="Salamov A."/>
            <person name="Andreopoulos B."/>
            <person name="Baker S."/>
            <person name="Barry K."/>
            <person name="Bills G."/>
            <person name="Bluhm B."/>
            <person name="Cannon C."/>
            <person name="Castanera R."/>
            <person name="Culley D."/>
            <person name="Daum C."/>
            <person name="Ezra D."/>
            <person name="Gonzalez J."/>
            <person name="Henrissat B."/>
            <person name="Kuo A."/>
            <person name="Liang C."/>
            <person name="Lipzen A."/>
            <person name="Lutzoni F."/>
            <person name="Magnuson J."/>
            <person name="Mondo S."/>
            <person name="Nolan M."/>
            <person name="Ohm R."/>
            <person name="Pangilinan J."/>
            <person name="Park H.-J."/>
            <person name="Ramirez L."/>
            <person name="Alfaro M."/>
            <person name="Sun H."/>
            <person name="Tritt A."/>
            <person name="Yoshinaga Y."/>
            <person name="Zwiers L.-H."/>
            <person name="Turgeon B."/>
            <person name="Goodwin S."/>
            <person name="Spatafora J."/>
            <person name="Crous P."/>
            <person name="Grigoriev I."/>
        </authorList>
    </citation>
    <scope>NUCLEOTIDE SEQUENCE</scope>
    <source>
        <strain evidence="3">CBS 675.92</strain>
    </source>
</reference>
<evidence type="ECO:0000313" key="3">
    <source>
        <dbReference type="EMBL" id="KAF1952655.1"/>
    </source>
</evidence>
<dbReference type="Proteomes" id="UP000800035">
    <property type="component" value="Unassembled WGS sequence"/>
</dbReference>
<feature type="transmembrane region" description="Helical" evidence="1">
    <location>
        <begin position="31"/>
        <end position="51"/>
    </location>
</feature>
<sequence>IAVVVCSALSLYNASELELLILTTFSRYAGLYFWSLTLASLGLIPYVFGFLVEYFEWSYLALGIAIDSTGWVLMVTGQAVVLYSRLWIVFGGGYKRLLRTIKWMIIVNALVLHGTTIVAVYGAHFTKTSTQQRFKTAYNIFERIQMCTFCAQELVLSGLYIWRALDILKSARRERPRSLMWQLFSINVIIIILDIGLLAVEFSGRHVLQQTLKGVTYSVKLKLELSILNKLIEI</sequence>
<feature type="domain" description="DUF7703" evidence="2">
    <location>
        <begin position="4"/>
        <end position="232"/>
    </location>
</feature>
<keyword evidence="1" id="KW-1133">Transmembrane helix</keyword>
<feature type="transmembrane region" description="Helical" evidence="1">
    <location>
        <begin position="183"/>
        <end position="200"/>
    </location>
</feature>
<feature type="transmembrane region" description="Helical" evidence="1">
    <location>
        <begin position="103"/>
        <end position="123"/>
    </location>
</feature>
<dbReference type="PANTHER" id="PTHR37013">
    <property type="entry name" value="INTEGRAL MEMBRANE PROTEIN (AFU_ORTHOLOGUE AFUA_1G05950)-RELATED"/>
    <property type="match status" value="1"/>
</dbReference>
<dbReference type="EMBL" id="ML977009">
    <property type="protein sequence ID" value="KAF1952655.1"/>
    <property type="molecule type" value="Genomic_DNA"/>
</dbReference>
<dbReference type="Pfam" id="PF24802">
    <property type="entry name" value="DUF7703"/>
    <property type="match status" value="1"/>
</dbReference>
<accession>A0A6A5TIU5</accession>
<feature type="transmembrane region" description="Helical" evidence="1">
    <location>
        <begin position="57"/>
        <end position="83"/>
    </location>
</feature>
<dbReference type="AlphaFoldDB" id="A0A6A5TIU5"/>
<feature type="non-terminal residue" evidence="3">
    <location>
        <position position="234"/>
    </location>
</feature>
<organism evidence="3 4">
    <name type="scientific">Byssothecium circinans</name>
    <dbReference type="NCBI Taxonomy" id="147558"/>
    <lineage>
        <taxon>Eukaryota</taxon>
        <taxon>Fungi</taxon>
        <taxon>Dikarya</taxon>
        <taxon>Ascomycota</taxon>
        <taxon>Pezizomycotina</taxon>
        <taxon>Dothideomycetes</taxon>
        <taxon>Pleosporomycetidae</taxon>
        <taxon>Pleosporales</taxon>
        <taxon>Massarineae</taxon>
        <taxon>Massarinaceae</taxon>
        <taxon>Byssothecium</taxon>
    </lineage>
</organism>
<dbReference type="PANTHER" id="PTHR37013:SF3">
    <property type="entry name" value="INTEGRAL MEMBRANE PROTEIN (AFU_ORTHOLOGUE AFUA_1G05950)"/>
    <property type="match status" value="1"/>
</dbReference>
<dbReference type="OrthoDB" id="405906at2759"/>
<evidence type="ECO:0000256" key="1">
    <source>
        <dbReference type="SAM" id="Phobius"/>
    </source>
</evidence>
<feature type="non-terminal residue" evidence="3">
    <location>
        <position position="1"/>
    </location>
</feature>
<gene>
    <name evidence="3" type="ORF">CC80DRAFT_391131</name>
</gene>
<protein>
    <recommendedName>
        <fullName evidence="2">DUF7703 domain-containing protein</fullName>
    </recommendedName>
</protein>
<evidence type="ECO:0000313" key="4">
    <source>
        <dbReference type="Proteomes" id="UP000800035"/>
    </source>
</evidence>